<feature type="transmembrane region" description="Helical" evidence="1">
    <location>
        <begin position="121"/>
        <end position="141"/>
    </location>
</feature>
<dbReference type="OrthoDB" id="6237308at2"/>
<dbReference type="STRING" id="1045558.SAMN05216175_11187"/>
<dbReference type="Proteomes" id="UP000198623">
    <property type="component" value="Unassembled WGS sequence"/>
</dbReference>
<evidence type="ECO:0000313" key="3">
    <source>
        <dbReference type="Proteomes" id="UP000198623"/>
    </source>
</evidence>
<gene>
    <name evidence="2" type="ORF">SAMN05216175_11187</name>
</gene>
<organism evidence="2 3">
    <name type="scientific">Neptunomonas qingdaonensis</name>
    <dbReference type="NCBI Taxonomy" id="1045558"/>
    <lineage>
        <taxon>Bacteria</taxon>
        <taxon>Pseudomonadati</taxon>
        <taxon>Pseudomonadota</taxon>
        <taxon>Gammaproteobacteria</taxon>
        <taxon>Oceanospirillales</taxon>
        <taxon>Oceanospirillaceae</taxon>
        <taxon>Neptunomonas</taxon>
    </lineage>
</organism>
<keyword evidence="3" id="KW-1185">Reference proteome</keyword>
<dbReference type="EMBL" id="FOOU01000011">
    <property type="protein sequence ID" value="SFG69786.1"/>
    <property type="molecule type" value="Genomic_DNA"/>
</dbReference>
<accession>A0A1I2U4M6</accession>
<keyword evidence="1" id="KW-0812">Transmembrane</keyword>
<feature type="transmembrane region" description="Helical" evidence="1">
    <location>
        <begin position="90"/>
        <end position="115"/>
    </location>
</feature>
<proteinExistence type="predicted"/>
<evidence type="ECO:0000256" key="1">
    <source>
        <dbReference type="SAM" id="Phobius"/>
    </source>
</evidence>
<name>A0A1I2U4M6_9GAMM</name>
<feature type="transmembrane region" description="Helical" evidence="1">
    <location>
        <begin position="49"/>
        <end position="70"/>
    </location>
</feature>
<dbReference type="RefSeq" id="WP_090728962.1">
    <property type="nucleotide sequence ID" value="NZ_FOOU01000011.1"/>
</dbReference>
<feature type="transmembrane region" description="Helical" evidence="1">
    <location>
        <begin position="7"/>
        <end position="29"/>
    </location>
</feature>
<protein>
    <submittedName>
        <fullName evidence="2">Uncharacterized protein</fullName>
    </submittedName>
</protein>
<keyword evidence="1" id="KW-0472">Membrane</keyword>
<dbReference type="AlphaFoldDB" id="A0A1I2U4M6"/>
<reference evidence="3" key="1">
    <citation type="submission" date="2016-10" db="EMBL/GenBank/DDBJ databases">
        <authorList>
            <person name="Varghese N."/>
            <person name="Submissions S."/>
        </authorList>
    </citation>
    <scope>NUCLEOTIDE SEQUENCE [LARGE SCALE GENOMIC DNA]</scope>
    <source>
        <strain evidence="3">CGMCC 1.10971</strain>
    </source>
</reference>
<sequence length="154" mass="17928">MKALYYLRVFFISYEFVFLILSFAIYIFYGEFIGKYFLTMSINEDALKWAMFFPISISGWTLKEGIGVLFPDDRTSKILHSWPDYWRLKIHFNVGVLNCIIYLLPCIGVWFVGGLNTFDGAWLFFMFAVAISLNAISFYTAKISIRSALIRSIE</sequence>
<evidence type="ECO:0000313" key="2">
    <source>
        <dbReference type="EMBL" id="SFG69786.1"/>
    </source>
</evidence>
<keyword evidence="1" id="KW-1133">Transmembrane helix</keyword>